<accession>A0ABT6MPW2</accession>
<protein>
    <submittedName>
        <fullName evidence="2">LapA family protein</fullName>
    </submittedName>
</protein>
<feature type="transmembrane region" description="Helical" evidence="1">
    <location>
        <begin position="44"/>
        <end position="65"/>
    </location>
</feature>
<reference evidence="2" key="1">
    <citation type="journal article" date="2007" name="Int. J. Syst. Evol. Microbiol.">
        <title>Luteimonas composti sp. nov., a moderately thermophilic bacterium isolated from food waste.</title>
        <authorList>
            <person name="Young C.C."/>
            <person name="Kampfer P."/>
            <person name="Chen W.M."/>
            <person name="Yen W.S."/>
            <person name="Arun A.B."/>
            <person name="Lai W.A."/>
            <person name="Shen F.T."/>
            <person name="Rekha P.D."/>
            <person name="Lin K.Y."/>
            <person name="Chou J.H."/>
        </authorList>
    </citation>
    <scope>NUCLEOTIDE SEQUENCE</scope>
    <source>
        <strain evidence="2">CC-YY355</strain>
    </source>
</reference>
<reference evidence="2" key="2">
    <citation type="submission" date="2023-04" db="EMBL/GenBank/DDBJ databases">
        <authorList>
            <person name="Sun J.-Q."/>
        </authorList>
    </citation>
    <scope>NUCLEOTIDE SEQUENCE</scope>
    <source>
        <strain evidence="2">CC-YY355</strain>
    </source>
</reference>
<evidence type="ECO:0000256" key="1">
    <source>
        <dbReference type="SAM" id="Phobius"/>
    </source>
</evidence>
<organism evidence="2 3">
    <name type="scientific">Luteimonas composti</name>
    <dbReference type="NCBI Taxonomy" id="398257"/>
    <lineage>
        <taxon>Bacteria</taxon>
        <taxon>Pseudomonadati</taxon>
        <taxon>Pseudomonadota</taxon>
        <taxon>Gammaproteobacteria</taxon>
        <taxon>Lysobacterales</taxon>
        <taxon>Lysobacteraceae</taxon>
        <taxon>Luteimonas</taxon>
    </lineage>
</organism>
<evidence type="ECO:0000313" key="2">
    <source>
        <dbReference type="EMBL" id="MDH7452667.1"/>
    </source>
</evidence>
<name>A0ABT6MPW2_9GAMM</name>
<comment type="caution">
    <text evidence="2">The sequence shown here is derived from an EMBL/GenBank/DDBJ whole genome shotgun (WGS) entry which is preliminary data.</text>
</comment>
<evidence type="ECO:0000313" key="3">
    <source>
        <dbReference type="Proteomes" id="UP001160550"/>
    </source>
</evidence>
<keyword evidence="1" id="KW-0812">Transmembrane</keyword>
<proteinExistence type="predicted"/>
<dbReference type="RefSeq" id="WP_280941867.1">
    <property type="nucleotide sequence ID" value="NZ_JARYGX010000013.1"/>
</dbReference>
<dbReference type="Proteomes" id="UP001160550">
    <property type="component" value="Unassembled WGS sequence"/>
</dbReference>
<gene>
    <name evidence="2" type="ORF">QF205_06155</name>
</gene>
<dbReference type="EMBL" id="JARYGX010000013">
    <property type="protein sequence ID" value="MDH7452667.1"/>
    <property type="molecule type" value="Genomic_DNA"/>
</dbReference>
<keyword evidence="1" id="KW-1133">Transmembrane helix</keyword>
<keyword evidence="1" id="KW-0472">Membrane</keyword>
<keyword evidence="3" id="KW-1185">Reference proteome</keyword>
<sequence length="89" mass="9083">MRLLRILVSIVFIALGIALGALNPQGVVLDLGATTLRSSVGVALLSAVLLGAVLGGLVLALGVIAPMRRDLERRRAPGQASPPPHDTGV</sequence>